<protein>
    <submittedName>
        <fullName evidence="1">Uncharacterized protein</fullName>
    </submittedName>
</protein>
<keyword evidence="2" id="KW-1185">Reference proteome</keyword>
<accession>A0A920CQ39</accession>
<dbReference type="Proteomes" id="UP000682811">
    <property type="component" value="Unassembled WGS sequence"/>
</dbReference>
<sequence length="54" mass="5960">MSSFVCLDAETFNKQGRIERKQTGAINKTTAVTGAFSCLIKNIVRKKNIIDVLS</sequence>
<comment type="caution">
    <text evidence="1">The sequence shown here is derived from an EMBL/GenBank/DDBJ whole genome shotgun (WGS) entry which is preliminary data.</text>
</comment>
<dbReference type="AlphaFoldDB" id="A0A920CQ39"/>
<dbReference type="EMBL" id="BORT01000005">
    <property type="protein sequence ID" value="GIO46930.1"/>
    <property type="molecule type" value="Genomic_DNA"/>
</dbReference>
<reference evidence="1 2" key="1">
    <citation type="submission" date="2021-03" db="EMBL/GenBank/DDBJ databases">
        <title>Antimicrobial resistance genes in bacteria isolated from Japanese honey, and their potential for conferring macrolide and lincosamide resistance in the American foulbrood pathogen Paenibacillus larvae.</title>
        <authorList>
            <person name="Okamoto M."/>
            <person name="Kumagai M."/>
            <person name="Kanamori H."/>
            <person name="Takamatsu D."/>
        </authorList>
    </citation>
    <scope>NUCLEOTIDE SEQUENCE [LARGE SCALE GENOMIC DNA]</scope>
    <source>
        <strain evidence="1 2">J34TS1</strain>
    </source>
</reference>
<organism evidence="1 2">
    <name type="scientific">Paenibacillus azoreducens</name>
    <dbReference type="NCBI Taxonomy" id="116718"/>
    <lineage>
        <taxon>Bacteria</taxon>
        <taxon>Bacillati</taxon>
        <taxon>Bacillota</taxon>
        <taxon>Bacilli</taxon>
        <taxon>Bacillales</taxon>
        <taxon>Paenibacillaceae</taxon>
        <taxon>Paenibacillus</taxon>
    </lineage>
</organism>
<name>A0A920CQ39_9BACL</name>
<evidence type="ECO:0000313" key="1">
    <source>
        <dbReference type="EMBL" id="GIO46930.1"/>
    </source>
</evidence>
<gene>
    <name evidence="1" type="ORF">J34TS1_16950</name>
</gene>
<proteinExistence type="predicted"/>
<evidence type="ECO:0000313" key="2">
    <source>
        <dbReference type="Proteomes" id="UP000682811"/>
    </source>
</evidence>